<dbReference type="GO" id="GO:0005737">
    <property type="term" value="C:cytoplasm"/>
    <property type="evidence" value="ECO:0007669"/>
    <property type="project" value="UniProtKB-SubCell"/>
</dbReference>
<evidence type="ECO:0000313" key="7">
    <source>
        <dbReference type="EMBL" id="TQV68281.1"/>
    </source>
</evidence>
<keyword evidence="4 6" id="KW-0378">Hydrolase</keyword>
<dbReference type="GO" id="GO:0004427">
    <property type="term" value="F:inorganic diphosphate phosphatase activity"/>
    <property type="evidence" value="ECO:0007669"/>
    <property type="project" value="UniProtKB-UniRule"/>
</dbReference>
<evidence type="ECO:0000256" key="2">
    <source>
        <dbReference type="ARBA" id="ARBA00022490"/>
    </source>
</evidence>
<dbReference type="EC" id="3.6.1.1" evidence="6"/>
<evidence type="ECO:0000256" key="4">
    <source>
        <dbReference type="ARBA" id="ARBA00022801"/>
    </source>
</evidence>
<feature type="binding site" evidence="6">
    <location>
        <position position="103"/>
    </location>
    <ligand>
        <name>Mg(2+)</name>
        <dbReference type="ChEBI" id="CHEBI:18420"/>
        <label>1</label>
    </ligand>
</feature>
<dbReference type="FunFam" id="3.90.80.10:FF:000001">
    <property type="entry name" value="Inorganic pyrophosphatase"/>
    <property type="match status" value="1"/>
</dbReference>
<keyword evidence="2 6" id="KW-0963">Cytoplasm</keyword>
<comment type="function">
    <text evidence="6">Catalyzes the hydrolysis of inorganic pyrophosphate (PPi) forming two phosphate ions.</text>
</comment>
<dbReference type="GO" id="GO:0006796">
    <property type="term" value="P:phosphate-containing compound metabolic process"/>
    <property type="evidence" value="ECO:0007669"/>
    <property type="project" value="InterPro"/>
</dbReference>
<dbReference type="Proteomes" id="UP000319732">
    <property type="component" value="Unassembled WGS sequence"/>
</dbReference>
<dbReference type="RefSeq" id="WP_142929413.1">
    <property type="nucleotide sequence ID" value="NZ_ML660106.1"/>
</dbReference>
<keyword evidence="8" id="KW-1185">Reference proteome</keyword>
<dbReference type="NCBIfam" id="NF002317">
    <property type="entry name" value="PRK01250.1"/>
    <property type="match status" value="1"/>
</dbReference>
<dbReference type="HAMAP" id="MF_00209">
    <property type="entry name" value="Inorganic_PPase"/>
    <property type="match status" value="1"/>
</dbReference>
<comment type="subunit">
    <text evidence="6">Homohexamer.</text>
</comment>
<feature type="binding site" evidence="6">
    <location>
        <position position="56"/>
    </location>
    <ligand>
        <name>substrate</name>
    </ligand>
</feature>
<evidence type="ECO:0000256" key="3">
    <source>
        <dbReference type="ARBA" id="ARBA00022723"/>
    </source>
</evidence>
<feature type="binding site" evidence="6">
    <location>
        <position position="44"/>
    </location>
    <ligand>
        <name>substrate</name>
    </ligand>
</feature>
<comment type="cofactor">
    <cofactor evidence="1 6">
        <name>Mg(2+)</name>
        <dbReference type="ChEBI" id="CHEBI:18420"/>
    </cofactor>
</comment>
<comment type="catalytic activity">
    <reaction evidence="6">
        <text>diphosphate + H2O = 2 phosphate + H(+)</text>
        <dbReference type="Rhea" id="RHEA:24576"/>
        <dbReference type="ChEBI" id="CHEBI:15377"/>
        <dbReference type="ChEBI" id="CHEBI:15378"/>
        <dbReference type="ChEBI" id="CHEBI:33019"/>
        <dbReference type="ChEBI" id="CHEBI:43474"/>
        <dbReference type="EC" id="3.6.1.1"/>
    </reaction>
</comment>
<dbReference type="EMBL" id="VHSG01000028">
    <property type="protein sequence ID" value="TQV68281.1"/>
    <property type="molecule type" value="Genomic_DNA"/>
</dbReference>
<evidence type="ECO:0000313" key="8">
    <source>
        <dbReference type="Proteomes" id="UP000319732"/>
    </source>
</evidence>
<dbReference type="SUPFAM" id="SSF50324">
    <property type="entry name" value="Inorganic pyrophosphatase"/>
    <property type="match status" value="1"/>
</dbReference>
<dbReference type="AlphaFoldDB" id="A0A545STK5"/>
<dbReference type="InterPro" id="IPR008162">
    <property type="entry name" value="Pyrophosphatase"/>
</dbReference>
<evidence type="ECO:0000256" key="6">
    <source>
        <dbReference type="HAMAP-Rule" id="MF_00209"/>
    </source>
</evidence>
<protein>
    <recommendedName>
        <fullName evidence="6">Inorganic pyrophosphatase</fullName>
        <ecNumber evidence="6">3.6.1.1</ecNumber>
    </recommendedName>
    <alternativeName>
        <fullName evidence="6">Pyrophosphate phospho-hydrolase</fullName>
        <shortName evidence="6">PPase</shortName>
    </alternativeName>
</protein>
<dbReference type="CDD" id="cd00412">
    <property type="entry name" value="pyrophosphatase"/>
    <property type="match status" value="1"/>
</dbReference>
<organism evidence="7 8">
    <name type="scientific">Exilibacterium tricleocarpae</name>
    <dbReference type="NCBI Taxonomy" id="2591008"/>
    <lineage>
        <taxon>Bacteria</taxon>
        <taxon>Pseudomonadati</taxon>
        <taxon>Pseudomonadota</taxon>
        <taxon>Gammaproteobacteria</taxon>
        <taxon>Cellvibrionales</taxon>
        <taxon>Cellvibrionaceae</taxon>
        <taxon>Exilibacterium</taxon>
    </lineage>
</organism>
<dbReference type="InterPro" id="IPR036649">
    <property type="entry name" value="Pyrophosphatase_sf"/>
</dbReference>
<reference evidence="7 8" key="1">
    <citation type="submission" date="2019-06" db="EMBL/GenBank/DDBJ databases">
        <title>Whole genome sequence for Cellvibrionaceae sp. R142.</title>
        <authorList>
            <person name="Wang G."/>
        </authorList>
    </citation>
    <scope>NUCLEOTIDE SEQUENCE [LARGE SCALE GENOMIC DNA]</scope>
    <source>
        <strain evidence="7 8">R142</strain>
    </source>
</reference>
<evidence type="ECO:0000256" key="5">
    <source>
        <dbReference type="ARBA" id="ARBA00022842"/>
    </source>
</evidence>
<feature type="binding site" evidence="6">
    <location>
        <position position="142"/>
    </location>
    <ligand>
        <name>substrate</name>
    </ligand>
</feature>
<keyword evidence="5 6" id="KW-0460">Magnesium</keyword>
<dbReference type="OrthoDB" id="5187599at2"/>
<keyword evidence="3 6" id="KW-0479">Metal-binding</keyword>
<dbReference type="Pfam" id="PF00719">
    <property type="entry name" value="Pyrophosphatase"/>
    <property type="match status" value="1"/>
</dbReference>
<comment type="similarity">
    <text evidence="6">Belongs to the PPase family.</text>
</comment>
<comment type="subcellular location">
    <subcellularLocation>
        <location evidence="6">Cytoplasm</location>
    </subcellularLocation>
</comment>
<feature type="binding site" evidence="6">
    <location>
        <position position="30"/>
    </location>
    <ligand>
        <name>substrate</name>
    </ligand>
</feature>
<feature type="binding site" evidence="6">
    <location>
        <position position="71"/>
    </location>
    <ligand>
        <name>Mg(2+)</name>
        <dbReference type="ChEBI" id="CHEBI:18420"/>
        <label>2</label>
    </ligand>
</feature>
<feature type="binding site" evidence="6">
    <location>
        <position position="66"/>
    </location>
    <ligand>
        <name>Mg(2+)</name>
        <dbReference type="ChEBI" id="CHEBI:18420"/>
        <label>1</label>
    </ligand>
</feature>
<dbReference type="PANTHER" id="PTHR10286">
    <property type="entry name" value="INORGANIC PYROPHOSPHATASE"/>
    <property type="match status" value="1"/>
</dbReference>
<sequence length="182" mass="20112">MSLDLVAPGKNPPEDINVIIEIPLNGDPIKYEVDKDTGAIFVDRMLGTAMHYPCNYGYVPHTLCGDGDPVDVLVVMPLALIPGSVVKCRPIGVLKMTDESGEDAKVIAVPVDKVTALYAQVDSVRDLPSLTLDQIAHFFDHYKDLEPGKWVNIDGWEGPEAARREITEAIERFQQTDDKPHF</sequence>
<accession>A0A545STK5</accession>
<dbReference type="GO" id="GO:0000287">
    <property type="term" value="F:magnesium ion binding"/>
    <property type="evidence" value="ECO:0007669"/>
    <property type="project" value="UniProtKB-UniRule"/>
</dbReference>
<proteinExistence type="inferred from homology"/>
<comment type="caution">
    <text evidence="7">The sequence shown here is derived from an EMBL/GenBank/DDBJ whole genome shotgun (WGS) entry which is preliminary data.</text>
</comment>
<gene>
    <name evidence="6" type="primary">ppa</name>
    <name evidence="7" type="ORF">FKG94_23600</name>
</gene>
<dbReference type="Gene3D" id="3.90.80.10">
    <property type="entry name" value="Inorganic pyrophosphatase"/>
    <property type="match status" value="1"/>
</dbReference>
<evidence type="ECO:0000256" key="1">
    <source>
        <dbReference type="ARBA" id="ARBA00001946"/>
    </source>
</evidence>
<feature type="binding site" evidence="6">
    <location>
        <position position="71"/>
    </location>
    <ligand>
        <name>Mg(2+)</name>
        <dbReference type="ChEBI" id="CHEBI:18420"/>
        <label>1</label>
    </ligand>
</feature>
<name>A0A545STK5_9GAMM</name>
<dbReference type="PROSITE" id="PS00387">
    <property type="entry name" value="PPASE"/>
    <property type="match status" value="1"/>
</dbReference>